<sequence length="391" mass="41562">MKKIVIAIDSFKGCLSSQNLADAIEKGVRKVWPECRICKIPMADGGEGTVEALTQALGGEKVTCQVDGPLRAPVQAVYGWIPQRKMAVIEMASASGLPLIPWKEGNVMHTTSYGTGQLIADALQRGCKHILLGIGGSATNDAGVGMLQALGFRFLNKEGEEIGDGGSCLSQITQVDSSRILPQLKTCIIEVATDVKNPFYGENGAACIFAPQKGANQEQVQLLDQGLRSFAQLIQDEMGLDIQSVAGAGAAGGLGGGCVAFLNARLISGIDQVKACVNFDSIIQDADLIITGEGKVDQQTSQGKVVDGIVKSARSYQIPVIVLTGNCIEENEDIENDSLVSCFSIHPAPVSLKEALEPSYTARQIGRVAQMTCKLFQNGYRMKEFITPKAI</sequence>
<evidence type="ECO:0000256" key="1">
    <source>
        <dbReference type="ARBA" id="ARBA00006284"/>
    </source>
</evidence>
<keyword evidence="3 4" id="KW-0418">Kinase</keyword>
<dbReference type="Gene3D" id="3.90.1510.10">
    <property type="entry name" value="Glycerate kinase, domain 2"/>
    <property type="match status" value="1"/>
</dbReference>
<dbReference type="RefSeq" id="WP_243324974.1">
    <property type="nucleotide sequence ID" value="NZ_JAKZMM010000020.1"/>
</dbReference>
<dbReference type="InterPro" id="IPR036129">
    <property type="entry name" value="Glycerate_kinase_sf"/>
</dbReference>
<name>A0ABT0C1A2_9BACT</name>
<evidence type="ECO:0000313" key="6">
    <source>
        <dbReference type="Proteomes" id="UP001165444"/>
    </source>
</evidence>
<dbReference type="InterPro" id="IPR018197">
    <property type="entry name" value="Glycerate_kinase_RE-like"/>
</dbReference>
<gene>
    <name evidence="5" type="ORF">MUN53_09110</name>
</gene>
<evidence type="ECO:0000256" key="2">
    <source>
        <dbReference type="ARBA" id="ARBA00022679"/>
    </source>
</evidence>
<dbReference type="Proteomes" id="UP001165444">
    <property type="component" value="Unassembled WGS sequence"/>
</dbReference>
<evidence type="ECO:0000256" key="4">
    <source>
        <dbReference type="PIRNR" id="PIRNR006078"/>
    </source>
</evidence>
<proteinExistence type="inferred from homology"/>
<dbReference type="Gene3D" id="3.40.50.10350">
    <property type="entry name" value="Glycerate kinase, domain 1"/>
    <property type="match status" value="1"/>
</dbReference>
<dbReference type="SUPFAM" id="SSF110738">
    <property type="entry name" value="Glycerate kinase I"/>
    <property type="match status" value="1"/>
</dbReference>
<evidence type="ECO:0000313" key="5">
    <source>
        <dbReference type="EMBL" id="MCJ2380766.1"/>
    </source>
</evidence>
<accession>A0ABT0C1A2</accession>
<evidence type="ECO:0000256" key="3">
    <source>
        <dbReference type="ARBA" id="ARBA00022777"/>
    </source>
</evidence>
<dbReference type="NCBIfam" id="TIGR00045">
    <property type="entry name" value="glycerate kinase"/>
    <property type="match status" value="1"/>
</dbReference>
<dbReference type="GO" id="GO:0016301">
    <property type="term" value="F:kinase activity"/>
    <property type="evidence" value="ECO:0007669"/>
    <property type="project" value="UniProtKB-KW"/>
</dbReference>
<dbReference type="Pfam" id="PF02595">
    <property type="entry name" value="Gly_kinase"/>
    <property type="match status" value="1"/>
</dbReference>
<protein>
    <submittedName>
        <fullName evidence="5">Glycerate kinase</fullName>
    </submittedName>
</protein>
<dbReference type="InterPro" id="IPR018193">
    <property type="entry name" value="Glyc_kinase_flavodox-like_fold"/>
</dbReference>
<dbReference type="PANTHER" id="PTHR21599">
    <property type="entry name" value="GLYCERATE KINASE"/>
    <property type="match status" value="1"/>
</dbReference>
<comment type="similarity">
    <text evidence="1 4">Belongs to the glycerate kinase type-1 family.</text>
</comment>
<dbReference type="EMBL" id="JAKZMM010000020">
    <property type="protein sequence ID" value="MCJ2380766.1"/>
    <property type="molecule type" value="Genomic_DNA"/>
</dbReference>
<comment type="caution">
    <text evidence="5">The sequence shown here is derived from an EMBL/GenBank/DDBJ whole genome shotgun (WGS) entry which is preliminary data.</text>
</comment>
<keyword evidence="6" id="KW-1185">Reference proteome</keyword>
<dbReference type="InterPro" id="IPR004381">
    <property type="entry name" value="Glycerate_kinase"/>
</dbReference>
<reference evidence="5 6" key="1">
    <citation type="submission" date="2022-03" db="EMBL/GenBank/DDBJ databases">
        <title>Parabacteroides sp. nov. isolated from swine feces.</title>
        <authorList>
            <person name="Bak J.E."/>
        </authorList>
    </citation>
    <scope>NUCLEOTIDE SEQUENCE [LARGE SCALE GENOMIC DNA]</scope>
    <source>
        <strain evidence="5 6">AGMB00274</strain>
    </source>
</reference>
<keyword evidence="2 4" id="KW-0808">Transferase</keyword>
<dbReference type="PANTHER" id="PTHR21599:SF0">
    <property type="entry name" value="GLYCERATE KINASE"/>
    <property type="match status" value="1"/>
</dbReference>
<dbReference type="PIRSF" id="PIRSF006078">
    <property type="entry name" value="GlxK"/>
    <property type="match status" value="1"/>
</dbReference>
<organism evidence="5 6">
    <name type="scientific">Parabacteroides faecalis</name>
    <dbReference type="NCBI Taxonomy" id="2924040"/>
    <lineage>
        <taxon>Bacteria</taxon>
        <taxon>Pseudomonadati</taxon>
        <taxon>Bacteroidota</taxon>
        <taxon>Bacteroidia</taxon>
        <taxon>Bacteroidales</taxon>
        <taxon>Tannerellaceae</taxon>
        <taxon>Parabacteroides</taxon>
    </lineage>
</organism>